<proteinExistence type="predicted"/>
<protein>
    <submittedName>
        <fullName evidence="2">Uncharacterized protein</fullName>
    </submittedName>
</protein>
<keyword evidence="1" id="KW-0812">Transmembrane</keyword>
<evidence type="ECO:0000313" key="3">
    <source>
        <dbReference type="Proteomes" id="UP001597045"/>
    </source>
</evidence>
<dbReference type="Proteomes" id="UP001597045">
    <property type="component" value="Unassembled WGS sequence"/>
</dbReference>
<reference evidence="3" key="1">
    <citation type="journal article" date="2019" name="Int. J. Syst. Evol. Microbiol.">
        <title>The Global Catalogue of Microorganisms (GCM) 10K type strain sequencing project: providing services to taxonomists for standard genome sequencing and annotation.</title>
        <authorList>
            <consortium name="The Broad Institute Genomics Platform"/>
            <consortium name="The Broad Institute Genome Sequencing Center for Infectious Disease"/>
            <person name="Wu L."/>
            <person name="Ma J."/>
        </authorList>
    </citation>
    <scope>NUCLEOTIDE SEQUENCE [LARGE SCALE GENOMIC DNA]</scope>
    <source>
        <strain evidence="3">JCM 31486</strain>
    </source>
</reference>
<organism evidence="2 3">
    <name type="scientific">Kibdelosporangium lantanae</name>
    <dbReference type="NCBI Taxonomy" id="1497396"/>
    <lineage>
        <taxon>Bacteria</taxon>
        <taxon>Bacillati</taxon>
        <taxon>Actinomycetota</taxon>
        <taxon>Actinomycetes</taxon>
        <taxon>Pseudonocardiales</taxon>
        <taxon>Pseudonocardiaceae</taxon>
        <taxon>Kibdelosporangium</taxon>
    </lineage>
</organism>
<sequence>MKASNRIAVLLGVGVLTVGIAVGVFLIVRQSTDEPVGVGVAPVLATTETEGLAKATSFTATVIVTVNGGCEGGAFSDVKTGGPVQIINEGDDVLSTGTLTRVAGDTCSFTASVRNIPTGEKSYGAKVGTATRPVTWKNPDEARQGWQLTLGR</sequence>
<dbReference type="EMBL" id="JBHTIS010000910">
    <property type="protein sequence ID" value="MFD1047052.1"/>
    <property type="molecule type" value="Genomic_DNA"/>
</dbReference>
<name>A0ABW3M9L7_9PSEU</name>
<evidence type="ECO:0000256" key="1">
    <source>
        <dbReference type="SAM" id="Phobius"/>
    </source>
</evidence>
<feature type="transmembrane region" description="Helical" evidence="1">
    <location>
        <begin position="7"/>
        <end position="28"/>
    </location>
</feature>
<keyword evidence="1" id="KW-1133">Transmembrane helix</keyword>
<comment type="caution">
    <text evidence="2">The sequence shown here is derived from an EMBL/GenBank/DDBJ whole genome shotgun (WGS) entry which is preliminary data.</text>
</comment>
<keyword evidence="3" id="KW-1185">Reference proteome</keyword>
<keyword evidence="1" id="KW-0472">Membrane</keyword>
<gene>
    <name evidence="2" type="ORF">ACFQ1S_16610</name>
</gene>
<evidence type="ECO:0000313" key="2">
    <source>
        <dbReference type="EMBL" id="MFD1047052.1"/>
    </source>
</evidence>
<accession>A0ABW3M9L7</accession>